<name>A0A158DCC5_9BURK</name>
<evidence type="ECO:0000256" key="2">
    <source>
        <dbReference type="ARBA" id="ARBA00022723"/>
    </source>
</evidence>
<feature type="domain" description="Rieske" evidence="6">
    <location>
        <begin position="4"/>
        <end position="100"/>
    </location>
</feature>
<dbReference type="EMBL" id="FCOI02000038">
    <property type="protein sequence ID" value="SAK92060.1"/>
    <property type="molecule type" value="Genomic_DNA"/>
</dbReference>
<keyword evidence="1" id="KW-0001">2Fe-2S</keyword>
<dbReference type="GO" id="GO:0051213">
    <property type="term" value="F:dioxygenase activity"/>
    <property type="evidence" value="ECO:0007669"/>
    <property type="project" value="UniProtKB-KW"/>
</dbReference>
<dbReference type="InterPro" id="IPR050584">
    <property type="entry name" value="Cholesterol_7-desaturase"/>
</dbReference>
<sequence length="106" mass="11506">MTEWYRAAVCADVSEDTPLGVTIDGVPVALFTTNNEYFALHDLCTHGAARLSEGFVEGGCVECPLHQGLFDLRTGAPRSAPIVDAVKTYPVRVVDGVIEIRLRTDQ</sequence>
<dbReference type="PANTHER" id="PTHR21266">
    <property type="entry name" value="IRON-SULFUR DOMAIN CONTAINING PROTEIN"/>
    <property type="match status" value="1"/>
</dbReference>
<evidence type="ECO:0000313" key="7">
    <source>
        <dbReference type="EMBL" id="SAK92060.1"/>
    </source>
</evidence>
<organism evidence="7 8">
    <name type="scientific">Caballeronia temeraria</name>
    <dbReference type="NCBI Taxonomy" id="1777137"/>
    <lineage>
        <taxon>Bacteria</taxon>
        <taxon>Pseudomonadati</taxon>
        <taxon>Pseudomonadota</taxon>
        <taxon>Betaproteobacteria</taxon>
        <taxon>Burkholderiales</taxon>
        <taxon>Burkholderiaceae</taxon>
        <taxon>Caballeronia</taxon>
    </lineage>
</organism>
<dbReference type="SUPFAM" id="SSF50022">
    <property type="entry name" value="ISP domain"/>
    <property type="match status" value="1"/>
</dbReference>
<dbReference type="OrthoDB" id="9800167at2"/>
<evidence type="ECO:0000256" key="3">
    <source>
        <dbReference type="ARBA" id="ARBA00023002"/>
    </source>
</evidence>
<evidence type="ECO:0000256" key="5">
    <source>
        <dbReference type="ARBA" id="ARBA00023014"/>
    </source>
</evidence>
<dbReference type="InterPro" id="IPR036922">
    <property type="entry name" value="Rieske_2Fe-2S_sf"/>
</dbReference>
<dbReference type="Gene3D" id="2.102.10.10">
    <property type="entry name" value="Rieske [2Fe-2S] iron-sulphur domain"/>
    <property type="match status" value="1"/>
</dbReference>
<dbReference type="NCBIfam" id="NF041683">
    <property type="entry name" value="ant_diox_AndAb"/>
    <property type="match status" value="1"/>
</dbReference>
<dbReference type="PANTHER" id="PTHR21266:SF60">
    <property type="entry name" value="3-KETOSTEROID-9-ALPHA-MONOOXYGENASE, OXYGENASE COMPONENT"/>
    <property type="match status" value="1"/>
</dbReference>
<proteinExistence type="predicted"/>
<dbReference type="STRING" id="1777137.AWB76_06755"/>
<keyword evidence="4" id="KW-0408">Iron</keyword>
<evidence type="ECO:0000313" key="8">
    <source>
        <dbReference type="Proteomes" id="UP000054624"/>
    </source>
</evidence>
<dbReference type="Pfam" id="PF00355">
    <property type="entry name" value="Rieske"/>
    <property type="match status" value="1"/>
</dbReference>
<keyword evidence="8" id="KW-1185">Reference proteome</keyword>
<keyword evidence="7" id="KW-0223">Dioxygenase</keyword>
<keyword evidence="3" id="KW-0560">Oxidoreductase</keyword>
<dbReference type="Proteomes" id="UP000054624">
    <property type="component" value="Unassembled WGS sequence"/>
</dbReference>
<dbReference type="AlphaFoldDB" id="A0A158DCC5"/>
<dbReference type="GO" id="GO:0051537">
    <property type="term" value="F:2 iron, 2 sulfur cluster binding"/>
    <property type="evidence" value="ECO:0007669"/>
    <property type="project" value="UniProtKB-KW"/>
</dbReference>
<keyword evidence="2" id="KW-0479">Metal-binding</keyword>
<protein>
    <submittedName>
        <fullName evidence="7">Aromatic hydrocarbons catabolism-related dioxygenase</fullName>
    </submittedName>
</protein>
<dbReference type="InterPro" id="IPR017941">
    <property type="entry name" value="Rieske_2Fe-2S"/>
</dbReference>
<dbReference type="GO" id="GO:0046872">
    <property type="term" value="F:metal ion binding"/>
    <property type="evidence" value="ECO:0007669"/>
    <property type="project" value="UniProtKB-KW"/>
</dbReference>
<evidence type="ECO:0000256" key="4">
    <source>
        <dbReference type="ARBA" id="ARBA00023004"/>
    </source>
</evidence>
<accession>A0A158DCC5</accession>
<gene>
    <name evidence="7" type="ORF">AWB76_06755</name>
</gene>
<dbReference type="CDD" id="cd03528">
    <property type="entry name" value="Rieske_RO_ferredoxin"/>
    <property type="match status" value="1"/>
</dbReference>
<evidence type="ECO:0000259" key="6">
    <source>
        <dbReference type="PROSITE" id="PS51296"/>
    </source>
</evidence>
<dbReference type="PROSITE" id="PS51296">
    <property type="entry name" value="RIESKE"/>
    <property type="match status" value="1"/>
</dbReference>
<reference evidence="8" key="1">
    <citation type="submission" date="2016-01" db="EMBL/GenBank/DDBJ databases">
        <authorList>
            <person name="Peeters Charlotte."/>
        </authorList>
    </citation>
    <scope>NUCLEOTIDE SEQUENCE [LARGE SCALE GENOMIC DNA]</scope>
</reference>
<keyword evidence="5" id="KW-0411">Iron-sulfur</keyword>
<dbReference type="RefSeq" id="WP_074171460.1">
    <property type="nucleotide sequence ID" value="NZ_FCOI02000038.1"/>
</dbReference>
<evidence type="ECO:0000256" key="1">
    <source>
        <dbReference type="ARBA" id="ARBA00022714"/>
    </source>
</evidence>